<dbReference type="InterPro" id="IPR050485">
    <property type="entry name" value="Proline_metab_enzyme"/>
</dbReference>
<dbReference type="EMBL" id="JZDQ02000015">
    <property type="protein sequence ID" value="OIJ26487.1"/>
    <property type="molecule type" value="Genomic_DNA"/>
</dbReference>
<keyword evidence="13" id="KW-1185">Reference proteome</keyword>
<dbReference type="PANTHER" id="PTHR42862:SF1">
    <property type="entry name" value="DELTA-1-PYRROLINE-5-CARBOXYLATE DEHYDROGENASE 2, ISOFORM A-RELATED"/>
    <property type="match status" value="1"/>
</dbReference>
<dbReference type="Gene3D" id="3.40.309.10">
    <property type="entry name" value="Aldehyde Dehydrogenase, Chain A, domain 2"/>
    <property type="match status" value="1"/>
</dbReference>
<evidence type="ECO:0000256" key="6">
    <source>
        <dbReference type="PIRSR" id="PIRSR000197-1"/>
    </source>
</evidence>
<gene>
    <name evidence="12" type="ORF">UG56_012255</name>
</gene>
<feature type="domain" description="Proline dehydrogenase" evidence="11">
    <location>
        <begin position="126"/>
        <end position="420"/>
    </location>
</feature>
<dbReference type="GO" id="GO:0003842">
    <property type="term" value="F:L-glutamate gamma-semialdehyde dehydrogenase activity"/>
    <property type="evidence" value="ECO:0007669"/>
    <property type="project" value="UniProtKB-EC"/>
</dbReference>
<dbReference type="GO" id="GO:0003700">
    <property type="term" value="F:DNA-binding transcription factor activity"/>
    <property type="evidence" value="ECO:0007669"/>
    <property type="project" value="InterPro"/>
</dbReference>
<organism evidence="12 13">
    <name type="scientific">Nocardioides luteus</name>
    <dbReference type="NCBI Taxonomy" id="1844"/>
    <lineage>
        <taxon>Bacteria</taxon>
        <taxon>Bacillati</taxon>
        <taxon>Actinomycetota</taxon>
        <taxon>Actinomycetes</taxon>
        <taxon>Propionibacteriales</taxon>
        <taxon>Nocardioidaceae</taxon>
        <taxon>Nocardioides</taxon>
    </lineage>
</organism>
<reference evidence="12" key="1">
    <citation type="submission" date="2016-10" db="EMBL/GenBank/DDBJ databases">
        <title>Draft Genome Sequence of Nocardioides luteus Strain BAFB, an Alkane-Degrading Bacterium Isolated from JP-7 Polluted Soil.</title>
        <authorList>
            <person name="Brown L."/>
            <person name="Ruiz O.N."/>
            <person name="Gunasekera T."/>
        </authorList>
    </citation>
    <scope>NUCLEOTIDE SEQUENCE [LARGE SCALE GENOMIC DNA]</scope>
    <source>
        <strain evidence="12">BAFB</strain>
    </source>
</reference>
<evidence type="ECO:0000256" key="2">
    <source>
        <dbReference type="ARBA" id="ARBA00012884"/>
    </source>
</evidence>
<dbReference type="InterPro" id="IPR029510">
    <property type="entry name" value="Ald_DH_CS_GLU"/>
</dbReference>
<dbReference type="InterPro" id="IPR002872">
    <property type="entry name" value="Proline_DH_dom"/>
</dbReference>
<feature type="active site" evidence="6">
    <location>
        <position position="744"/>
    </location>
</feature>
<dbReference type="Pfam" id="PF00171">
    <property type="entry name" value="Aldedh"/>
    <property type="match status" value="1"/>
</dbReference>
<evidence type="ECO:0000256" key="4">
    <source>
        <dbReference type="ARBA" id="ARBA00023027"/>
    </source>
</evidence>
<dbReference type="GO" id="GO:0004657">
    <property type="term" value="F:proline dehydrogenase activity"/>
    <property type="evidence" value="ECO:0007669"/>
    <property type="project" value="InterPro"/>
</dbReference>
<evidence type="ECO:0000256" key="8">
    <source>
        <dbReference type="RuleBase" id="RU003345"/>
    </source>
</evidence>
<evidence type="ECO:0000256" key="5">
    <source>
        <dbReference type="ARBA" id="ARBA00048142"/>
    </source>
</evidence>
<dbReference type="SUPFAM" id="SSF53720">
    <property type="entry name" value="ALDH-like"/>
    <property type="match status" value="1"/>
</dbReference>
<comment type="pathway">
    <text evidence="1">Amino-acid degradation; L-proline degradation into L-glutamate; L-glutamate from L-proline: step 2/2.</text>
</comment>
<dbReference type="PIRSF" id="PIRSF000197">
    <property type="entry name" value="Bifunct_PutA"/>
    <property type="match status" value="1"/>
</dbReference>
<dbReference type="Pfam" id="PF01619">
    <property type="entry name" value="Pro_dh"/>
    <property type="match status" value="1"/>
</dbReference>
<comment type="caution">
    <text evidence="12">The sequence shown here is derived from an EMBL/GenBank/DDBJ whole genome shotgun (WGS) entry which is preliminary data.</text>
</comment>
<dbReference type="InterPro" id="IPR029041">
    <property type="entry name" value="FAD-linked_oxidoreductase-like"/>
</dbReference>
<dbReference type="InterPro" id="IPR016160">
    <property type="entry name" value="Ald_DH_CS_CYS"/>
</dbReference>
<protein>
    <recommendedName>
        <fullName evidence="2">L-glutamate gamma-semialdehyde dehydrogenase</fullName>
        <ecNumber evidence="2">1.2.1.88</ecNumber>
    </recommendedName>
</protein>
<dbReference type="InterPro" id="IPR016163">
    <property type="entry name" value="Ald_DH_C"/>
</dbReference>
<feature type="domain" description="Aldehyde dehydrogenase" evidence="10">
    <location>
        <begin position="505"/>
        <end position="924"/>
    </location>
</feature>
<proteinExistence type="inferred from homology"/>
<dbReference type="OrthoDB" id="9812625at2"/>
<evidence type="ECO:0000259" key="11">
    <source>
        <dbReference type="Pfam" id="PF01619"/>
    </source>
</evidence>
<dbReference type="InterPro" id="IPR016162">
    <property type="entry name" value="Ald_DH_N"/>
</dbReference>
<dbReference type="InterPro" id="IPR015590">
    <property type="entry name" value="Aldehyde_DH_dom"/>
</dbReference>
<dbReference type="STRING" id="1844.UG56_012255"/>
<evidence type="ECO:0000256" key="7">
    <source>
        <dbReference type="PROSITE-ProRule" id="PRU10007"/>
    </source>
</evidence>
<accession>A0A1J4N6A9</accession>
<dbReference type="Gene3D" id="3.40.605.10">
    <property type="entry name" value="Aldehyde Dehydrogenase, Chain A, domain 1"/>
    <property type="match status" value="1"/>
</dbReference>
<dbReference type="RefSeq" id="WP_045546946.1">
    <property type="nucleotide sequence ID" value="NZ_JZDQ02000015.1"/>
</dbReference>
<dbReference type="InterPro" id="IPR025703">
    <property type="entry name" value="Bifunct_PutA"/>
</dbReference>
<dbReference type="Proteomes" id="UP000033772">
    <property type="component" value="Unassembled WGS sequence"/>
</dbReference>
<dbReference type="Gene3D" id="3.20.20.220">
    <property type="match status" value="1"/>
</dbReference>
<sequence length="1138" mass="122516">MTTNDALIAEVDHLVRGWLAKASTKPTAPAAQRLADVLKDPSGLDFTVGFVDRVIRPEDVRVAAASLRELAGNVPSFLPWHLKLGVKLGALMSLVAPWFVIPVARRALRQMVGHLLIDASDARLGKQIERIRERGVNLNINLLGEAVLGQKEADRRLAGIRKLLARDDVDYVSVKVSSPVAPHAVWAYDEAVEHVVERLLPLYTYAANSSAAGTKKFINLDMEEYRDLDMTIDVFTRLLDRPELADLEAGIVLQAYLPDAMSAMMRLQEWSAARRARGGAPIKVRLVKGANLPMEHVEASLHGWPVATWPTKQDSDTNYKRVLSWALTPERMANVRVGVAGHNLFDVAYAWILAGERQVRDSVEFEMLLGMAEGQAEAVRETVGGLLLYVPVVHPKDFDVAIAYLVRRLEEGASTENFMSAVFDLNSSEALYKREKERFVRSLAAVDESVPPPNRTQDRREPVADAPVAKPFENTPDTDPHLPGNREWGKAIIARVGSSTLGDQLVADHTVTSVEAVESVLEGAVGAQADWGRKTGAERAAVLRAAAVEVERRRAEWLEVAASECGKTLDQGDPEVSEAIDFLNYYAGLAEELDLVDGARQVPVRLTLVTPPWNFPLAIPTGGVAAALAAGSAVVIKPAPQAQRCGSVLVETLWAAGVPKEVLRLVHVPENEVGRALIASPLVDRLVLTGAFDTAELFRSFRSDLPLLAETSGKNALVVTPDADLDLAVKDLVHSAFGHAGQKCSAASLGILVGSVATSRRFRDQLIDAVTSLRVGYPTDPTVQVGPVIEPASGKLLKALTTLAPGESWLVKPRQLDDTGRLWSPGVKTGVKRGSEFHLTEYFGPVLGLISASSLDEAIEIQNQVDYGLTAGLHSLDRAEISQWLSSVEAGNVYVNRGITGAIVRRQPFGGWKKSAVGAGTKAGGPNYLVGLSDWVSAPATELATPAPAVRSLVDWARRIGVDEIEMLERGAGSDAVAWEREFGAARDVSRLTAEVNVLRYSPVPVTIRYEGGPVAHLLRVLAAGVAAGAPVTVSVADALDDETASLVKATGATYVVEDMAAWASILSGPYAPSRVRLLGGSREAFAEASQGRVDIALYAQPVVEAGRVELLTFVHEQAVSITAHRFGSPTPLVDNLF</sequence>
<evidence type="ECO:0000256" key="1">
    <source>
        <dbReference type="ARBA" id="ARBA00004786"/>
    </source>
</evidence>
<evidence type="ECO:0000256" key="9">
    <source>
        <dbReference type="SAM" id="MobiDB-lite"/>
    </source>
</evidence>
<dbReference type="PROSITE" id="PS00687">
    <property type="entry name" value="ALDEHYDE_DEHYDR_GLU"/>
    <property type="match status" value="1"/>
</dbReference>
<evidence type="ECO:0000259" key="10">
    <source>
        <dbReference type="Pfam" id="PF00171"/>
    </source>
</evidence>
<dbReference type="SUPFAM" id="SSF51730">
    <property type="entry name" value="FAD-linked oxidoreductase"/>
    <property type="match status" value="1"/>
</dbReference>
<dbReference type="GO" id="GO:0010133">
    <property type="term" value="P:L-proline catabolic process to L-glutamate"/>
    <property type="evidence" value="ECO:0007669"/>
    <property type="project" value="InterPro"/>
</dbReference>
<keyword evidence="4" id="KW-0520">NAD</keyword>
<feature type="active site" evidence="6 7">
    <location>
        <position position="710"/>
    </location>
</feature>
<keyword evidence="3 8" id="KW-0560">Oxidoreductase</keyword>
<feature type="region of interest" description="Disordered" evidence="9">
    <location>
        <begin position="448"/>
        <end position="484"/>
    </location>
</feature>
<dbReference type="EC" id="1.2.1.88" evidence="2"/>
<dbReference type="PROSITE" id="PS00070">
    <property type="entry name" value="ALDEHYDE_DEHYDR_CYS"/>
    <property type="match status" value="1"/>
</dbReference>
<dbReference type="InterPro" id="IPR016161">
    <property type="entry name" value="Ald_DH/histidinol_DH"/>
</dbReference>
<comment type="catalytic activity">
    <reaction evidence="5">
        <text>L-glutamate 5-semialdehyde + NAD(+) + H2O = L-glutamate + NADH + 2 H(+)</text>
        <dbReference type="Rhea" id="RHEA:30235"/>
        <dbReference type="ChEBI" id="CHEBI:15377"/>
        <dbReference type="ChEBI" id="CHEBI:15378"/>
        <dbReference type="ChEBI" id="CHEBI:29985"/>
        <dbReference type="ChEBI" id="CHEBI:57540"/>
        <dbReference type="ChEBI" id="CHEBI:57945"/>
        <dbReference type="ChEBI" id="CHEBI:58066"/>
        <dbReference type="EC" id="1.2.1.88"/>
    </reaction>
</comment>
<evidence type="ECO:0000313" key="13">
    <source>
        <dbReference type="Proteomes" id="UP000033772"/>
    </source>
</evidence>
<evidence type="ECO:0000256" key="3">
    <source>
        <dbReference type="ARBA" id="ARBA00023002"/>
    </source>
</evidence>
<evidence type="ECO:0000313" key="12">
    <source>
        <dbReference type="EMBL" id="OIJ26487.1"/>
    </source>
</evidence>
<dbReference type="AlphaFoldDB" id="A0A1J4N6A9"/>
<name>A0A1J4N6A9_9ACTN</name>
<comment type="similarity">
    <text evidence="8">Belongs to the aldehyde dehydrogenase family.</text>
</comment>
<dbReference type="GO" id="GO:0009898">
    <property type="term" value="C:cytoplasmic side of plasma membrane"/>
    <property type="evidence" value="ECO:0007669"/>
    <property type="project" value="TreeGrafter"/>
</dbReference>
<dbReference type="PANTHER" id="PTHR42862">
    <property type="entry name" value="DELTA-1-PYRROLINE-5-CARBOXYLATE DEHYDROGENASE 1, ISOFORM A-RELATED"/>
    <property type="match status" value="1"/>
</dbReference>